<evidence type="ECO:0000313" key="1">
    <source>
        <dbReference type="EMBL" id="RCJ34531.1"/>
    </source>
</evidence>
<gene>
    <name evidence="1" type="ORF">A6769_21580</name>
</gene>
<protein>
    <submittedName>
        <fullName evidence="1">Uncharacterized protein</fullName>
    </submittedName>
</protein>
<dbReference type="AlphaFoldDB" id="A0A367RF70"/>
<sequence>MVFLEKRTVEYADDGYNSRKLSQFMNQCLRDRTCYSISFWDVRYTYEVGQTPAVDWIGVRSQSEFNYNP</sequence>
<reference evidence="1 2" key="1">
    <citation type="submission" date="2016-04" db="EMBL/GenBank/DDBJ databases">
        <authorList>
            <person name="Evans L.H."/>
            <person name="Alamgir A."/>
            <person name="Owens N."/>
            <person name="Weber N.D."/>
            <person name="Virtaneva K."/>
            <person name="Barbian K."/>
            <person name="Babar A."/>
            <person name="Rosenke K."/>
        </authorList>
    </citation>
    <scope>NUCLEOTIDE SEQUENCE [LARGE SCALE GENOMIC DNA]</scope>
    <source>
        <strain evidence="1">NIES-2108</strain>
    </source>
</reference>
<proteinExistence type="predicted"/>
<organism evidence="1 2">
    <name type="scientific">Nostoc punctiforme NIES-2108</name>
    <dbReference type="NCBI Taxonomy" id="1356359"/>
    <lineage>
        <taxon>Bacteria</taxon>
        <taxon>Bacillati</taxon>
        <taxon>Cyanobacteriota</taxon>
        <taxon>Cyanophyceae</taxon>
        <taxon>Nostocales</taxon>
        <taxon>Nostocaceae</taxon>
        <taxon>Nostoc</taxon>
    </lineage>
</organism>
<accession>A0A367RF70</accession>
<dbReference type="Proteomes" id="UP000252085">
    <property type="component" value="Unassembled WGS sequence"/>
</dbReference>
<dbReference type="EMBL" id="LXQE01000155">
    <property type="protein sequence ID" value="RCJ34531.1"/>
    <property type="molecule type" value="Genomic_DNA"/>
</dbReference>
<comment type="caution">
    <text evidence="1">The sequence shown here is derived from an EMBL/GenBank/DDBJ whole genome shotgun (WGS) entry which is preliminary data.</text>
</comment>
<name>A0A367RF70_NOSPU</name>
<evidence type="ECO:0000313" key="2">
    <source>
        <dbReference type="Proteomes" id="UP000252085"/>
    </source>
</evidence>